<organism evidence="1 2">
    <name type="scientific">Ezakiella coagulans</name>
    <dbReference type="NCBI Taxonomy" id="46507"/>
    <lineage>
        <taxon>Bacteria</taxon>
        <taxon>Bacillati</taxon>
        <taxon>Bacillota</taxon>
        <taxon>Tissierellia</taxon>
        <taxon>Ezakiella</taxon>
    </lineage>
</organism>
<gene>
    <name evidence="1" type="ORF">C7381_1102</name>
</gene>
<dbReference type="Proteomes" id="UP000245793">
    <property type="component" value="Unassembled WGS sequence"/>
</dbReference>
<reference evidence="1 2" key="1">
    <citation type="submission" date="2018-04" db="EMBL/GenBank/DDBJ databases">
        <title>Genomic Encyclopedia of Type Strains, Phase IV (KMG-IV): sequencing the most valuable type-strain genomes for metagenomic binning, comparative biology and taxonomic classification.</title>
        <authorList>
            <person name="Goeker M."/>
        </authorList>
    </citation>
    <scope>NUCLEOTIDE SEQUENCE [LARGE SCALE GENOMIC DNA]</scope>
    <source>
        <strain evidence="1 2">DSM 20705</strain>
    </source>
</reference>
<dbReference type="AlphaFoldDB" id="A0A2U1DNA3"/>
<dbReference type="EMBL" id="QEKV01000010">
    <property type="protein sequence ID" value="PVY89164.1"/>
    <property type="molecule type" value="Genomic_DNA"/>
</dbReference>
<name>A0A2U1DNA3_9FIRM</name>
<proteinExistence type="predicted"/>
<dbReference type="RefSeq" id="WP_116480467.1">
    <property type="nucleotide sequence ID" value="NZ_QEKV01000010.1"/>
</dbReference>
<sequence length="140" mass="16596">MSKIYAHTYISEEVDLRCQMVRFLVEESDGYKVAFPEEQFKDDDAFYNGYDLLKTDDAKKVGEDNDGFSKWETWQGELDDDKKVKLICYLSEYPIYNIIFTKNGEDIYQINDFRNLYSFSESALNKLQSAFPDLDYFIFK</sequence>
<protein>
    <submittedName>
        <fullName evidence="1">Uncharacterized protein</fullName>
    </submittedName>
</protein>
<evidence type="ECO:0000313" key="2">
    <source>
        <dbReference type="Proteomes" id="UP000245793"/>
    </source>
</evidence>
<comment type="caution">
    <text evidence="1">The sequence shown here is derived from an EMBL/GenBank/DDBJ whole genome shotgun (WGS) entry which is preliminary data.</text>
</comment>
<evidence type="ECO:0000313" key="1">
    <source>
        <dbReference type="EMBL" id="PVY89164.1"/>
    </source>
</evidence>
<accession>A0A2U1DNA3</accession>
<keyword evidence="2" id="KW-1185">Reference proteome</keyword>